<name>A0AAD7W0W4_9TELE</name>
<protein>
    <submittedName>
        <fullName evidence="2">Uncharacterized protein</fullName>
    </submittedName>
</protein>
<evidence type="ECO:0000313" key="3">
    <source>
        <dbReference type="Proteomes" id="UP001221898"/>
    </source>
</evidence>
<feature type="region of interest" description="Disordered" evidence="1">
    <location>
        <begin position="1"/>
        <end position="42"/>
    </location>
</feature>
<proteinExistence type="predicted"/>
<evidence type="ECO:0000256" key="1">
    <source>
        <dbReference type="SAM" id="MobiDB-lite"/>
    </source>
</evidence>
<feature type="region of interest" description="Disordered" evidence="1">
    <location>
        <begin position="83"/>
        <end position="130"/>
    </location>
</feature>
<dbReference type="Proteomes" id="UP001221898">
    <property type="component" value="Unassembled WGS sequence"/>
</dbReference>
<comment type="caution">
    <text evidence="2">The sequence shown here is derived from an EMBL/GenBank/DDBJ whole genome shotgun (WGS) entry which is preliminary data.</text>
</comment>
<reference evidence="2" key="1">
    <citation type="journal article" date="2023" name="Science">
        <title>Genome structures resolve the early diversification of teleost fishes.</title>
        <authorList>
            <person name="Parey E."/>
            <person name="Louis A."/>
            <person name="Montfort J."/>
            <person name="Bouchez O."/>
            <person name="Roques C."/>
            <person name="Iampietro C."/>
            <person name="Lluch J."/>
            <person name="Castinel A."/>
            <person name="Donnadieu C."/>
            <person name="Desvignes T."/>
            <person name="Floi Bucao C."/>
            <person name="Jouanno E."/>
            <person name="Wen M."/>
            <person name="Mejri S."/>
            <person name="Dirks R."/>
            <person name="Jansen H."/>
            <person name="Henkel C."/>
            <person name="Chen W.J."/>
            <person name="Zahm M."/>
            <person name="Cabau C."/>
            <person name="Klopp C."/>
            <person name="Thompson A.W."/>
            <person name="Robinson-Rechavi M."/>
            <person name="Braasch I."/>
            <person name="Lecointre G."/>
            <person name="Bobe J."/>
            <person name="Postlethwait J.H."/>
            <person name="Berthelot C."/>
            <person name="Roest Crollius H."/>
            <person name="Guiguen Y."/>
        </authorList>
    </citation>
    <scope>NUCLEOTIDE SEQUENCE</scope>
    <source>
        <strain evidence="2">NC1722</strain>
    </source>
</reference>
<sequence>MLSCDFPAEELPPSPHVGTIPPPAAHLPSPHYSTTSHTPRQAGLDPHCGLPLPPAGGPVKFLVNHGERKHGSIRETGVPVKAEPGERLPQAPRRRVGGGLNPAEKFPANSNRQQQEITRIQSDRRNPASPQLANLTTGFQHSGHSRALLQRFFLSQRSRCVKLQLCCASASISIIFTLCEYSIPAKAVTECGKFAMVLSAPTDPVTEPVPGHALSGSLGCAEGTGLGCQVTHLLARSQTTTEAQSSQPHRGIVGQGGERSRPRLELLPLRGREKSG</sequence>
<feature type="compositionally biased region" description="Basic and acidic residues" evidence="1">
    <location>
        <begin position="258"/>
        <end position="276"/>
    </location>
</feature>
<feature type="compositionally biased region" description="Pro residues" evidence="1">
    <location>
        <begin position="10"/>
        <end position="25"/>
    </location>
</feature>
<dbReference type="EMBL" id="JAINUG010000407">
    <property type="protein sequence ID" value="KAJ8372331.1"/>
    <property type="molecule type" value="Genomic_DNA"/>
</dbReference>
<feature type="region of interest" description="Disordered" evidence="1">
    <location>
        <begin position="239"/>
        <end position="276"/>
    </location>
</feature>
<keyword evidence="3" id="KW-1185">Reference proteome</keyword>
<accession>A0AAD7W0W4</accession>
<gene>
    <name evidence="2" type="ORF">AAFF_G00290610</name>
</gene>
<evidence type="ECO:0000313" key="2">
    <source>
        <dbReference type="EMBL" id="KAJ8372331.1"/>
    </source>
</evidence>
<feature type="compositionally biased region" description="Polar residues" evidence="1">
    <location>
        <begin position="108"/>
        <end position="120"/>
    </location>
</feature>
<organism evidence="2 3">
    <name type="scientific">Aldrovandia affinis</name>
    <dbReference type="NCBI Taxonomy" id="143900"/>
    <lineage>
        <taxon>Eukaryota</taxon>
        <taxon>Metazoa</taxon>
        <taxon>Chordata</taxon>
        <taxon>Craniata</taxon>
        <taxon>Vertebrata</taxon>
        <taxon>Euteleostomi</taxon>
        <taxon>Actinopterygii</taxon>
        <taxon>Neopterygii</taxon>
        <taxon>Teleostei</taxon>
        <taxon>Notacanthiformes</taxon>
        <taxon>Halosauridae</taxon>
        <taxon>Aldrovandia</taxon>
    </lineage>
</organism>
<feature type="compositionally biased region" description="Polar residues" evidence="1">
    <location>
        <begin position="239"/>
        <end position="248"/>
    </location>
</feature>
<dbReference type="AlphaFoldDB" id="A0AAD7W0W4"/>